<comment type="caution">
    <text evidence="2">The sequence shown here is derived from an EMBL/GenBank/DDBJ whole genome shotgun (WGS) entry which is preliminary data.</text>
</comment>
<dbReference type="Pfam" id="PF18066">
    <property type="entry name" value="Phage_ABA_S"/>
    <property type="match status" value="1"/>
</dbReference>
<feature type="domain" description="Phage ABA sandwich" evidence="1">
    <location>
        <begin position="21"/>
        <end position="125"/>
    </location>
</feature>
<dbReference type="EMBL" id="LYPB01000058">
    <property type="protein sequence ID" value="OAS19270.1"/>
    <property type="molecule type" value="Genomic_DNA"/>
</dbReference>
<proteinExistence type="predicted"/>
<dbReference type="Gene3D" id="3.30.2120.10">
    <property type="entry name" value="Bacillus phage protein-like"/>
    <property type="match status" value="1"/>
</dbReference>
<name>A0A198ADV8_9BACL</name>
<sequence>MRGLTREEILAMEPGRELDALVAEKVMNLCVLDSVQQYGDGCVVSDEGFESWMQHMEFGRVDDPDLLEPYSTDISAAWEVVEKMHEKGYAMQLMHNGQYFVAFSGEIYREYIAKTAAEAICRSALAVLEATP</sequence>
<dbReference type="Proteomes" id="UP000078454">
    <property type="component" value="Unassembled WGS sequence"/>
</dbReference>
<dbReference type="OrthoDB" id="2661128at2"/>
<accession>A0A198ADV8</accession>
<evidence type="ECO:0000313" key="3">
    <source>
        <dbReference type="Proteomes" id="UP000078454"/>
    </source>
</evidence>
<dbReference type="AlphaFoldDB" id="A0A198ADV8"/>
<evidence type="ECO:0000259" key="1">
    <source>
        <dbReference type="Pfam" id="PF18066"/>
    </source>
</evidence>
<reference evidence="2 3" key="1">
    <citation type="submission" date="2016-05" db="EMBL/GenBank/DDBJ databases">
        <title>Paenibacillus sp. 1ZS3-15 nov., isolated from the rhizosphere soil.</title>
        <authorList>
            <person name="Zhang X.X."/>
            <person name="Zhang J."/>
        </authorList>
    </citation>
    <scope>NUCLEOTIDE SEQUENCE [LARGE SCALE GENOMIC DNA]</scope>
    <source>
        <strain evidence="2 3">1ZS3-15</strain>
    </source>
</reference>
<dbReference type="STRING" id="1850517.A8708_26535"/>
<protein>
    <recommendedName>
        <fullName evidence="1">Phage ABA sandwich domain-containing protein</fullName>
    </recommendedName>
</protein>
<dbReference type="InterPro" id="IPR041270">
    <property type="entry name" value="Phage_ABA_S"/>
</dbReference>
<organism evidence="2 3">
    <name type="scientific">Paenibacillus oryzisoli</name>
    <dbReference type="NCBI Taxonomy" id="1850517"/>
    <lineage>
        <taxon>Bacteria</taxon>
        <taxon>Bacillati</taxon>
        <taxon>Bacillota</taxon>
        <taxon>Bacilli</taxon>
        <taxon>Bacillales</taxon>
        <taxon>Paenibacillaceae</taxon>
        <taxon>Paenibacillus</taxon>
    </lineage>
</organism>
<gene>
    <name evidence="2" type="ORF">A8708_26535</name>
</gene>
<dbReference type="RefSeq" id="WP_068663668.1">
    <property type="nucleotide sequence ID" value="NZ_LYPB01000058.1"/>
</dbReference>
<dbReference type="InterPro" id="IPR028985">
    <property type="entry name" value="Bacillus_phage_prot-like"/>
</dbReference>
<keyword evidence="3" id="KW-1185">Reference proteome</keyword>
<evidence type="ECO:0000313" key="2">
    <source>
        <dbReference type="EMBL" id="OAS19270.1"/>
    </source>
</evidence>